<evidence type="ECO:0000256" key="1">
    <source>
        <dbReference type="ARBA" id="ARBA00001971"/>
    </source>
</evidence>
<evidence type="ECO:0000256" key="2">
    <source>
        <dbReference type="ARBA" id="ARBA00010617"/>
    </source>
</evidence>
<keyword evidence="7" id="KW-0472">Membrane</keyword>
<dbReference type="GO" id="GO:0004497">
    <property type="term" value="F:monooxygenase activity"/>
    <property type="evidence" value="ECO:0007669"/>
    <property type="project" value="UniProtKB-KW"/>
</dbReference>
<dbReference type="GO" id="GO:0005506">
    <property type="term" value="F:iron ion binding"/>
    <property type="evidence" value="ECO:0007669"/>
    <property type="project" value="InterPro"/>
</dbReference>
<dbReference type="EMBL" id="UPTC01001302">
    <property type="protein sequence ID" value="VBB31605.1"/>
    <property type="molecule type" value="Genomic_DNA"/>
</dbReference>
<dbReference type="PANTHER" id="PTHR24291:SF146">
    <property type="entry name" value="CYTOCHROME P450"/>
    <property type="match status" value="1"/>
</dbReference>
<dbReference type="OrthoDB" id="5790074at2759"/>
<keyword evidence="7" id="KW-1133">Transmembrane helix</keyword>
<evidence type="ECO:0000256" key="6">
    <source>
        <dbReference type="PIRSR" id="PIRSR602401-1"/>
    </source>
</evidence>
<dbReference type="Proteomes" id="UP000276991">
    <property type="component" value="Unassembled WGS sequence"/>
</dbReference>
<dbReference type="GO" id="GO:0020037">
    <property type="term" value="F:heme binding"/>
    <property type="evidence" value="ECO:0007669"/>
    <property type="project" value="InterPro"/>
</dbReference>
<keyword evidence="9" id="KW-1185">Reference proteome</keyword>
<evidence type="ECO:0000256" key="4">
    <source>
        <dbReference type="ARBA" id="ARBA00023004"/>
    </source>
</evidence>
<evidence type="ECO:0000256" key="5">
    <source>
        <dbReference type="ARBA" id="ARBA00023033"/>
    </source>
</evidence>
<dbReference type="GO" id="GO:0016705">
    <property type="term" value="F:oxidoreductase activity, acting on paired donors, with incorporation or reduction of molecular oxygen"/>
    <property type="evidence" value="ECO:0007669"/>
    <property type="project" value="InterPro"/>
</dbReference>
<dbReference type="PRINTS" id="PR00463">
    <property type="entry name" value="EP450I"/>
</dbReference>
<proteinExistence type="inferred from homology"/>
<protein>
    <recommendedName>
        <fullName evidence="10">Cytochrome P450</fullName>
    </recommendedName>
</protein>
<comment type="cofactor">
    <cofactor evidence="1 6">
        <name>heme</name>
        <dbReference type="ChEBI" id="CHEBI:30413"/>
    </cofactor>
</comment>
<dbReference type="InterPro" id="IPR036396">
    <property type="entry name" value="Cyt_P450_sf"/>
</dbReference>
<evidence type="ECO:0000313" key="9">
    <source>
        <dbReference type="Proteomes" id="UP000276991"/>
    </source>
</evidence>
<dbReference type="PROSITE" id="PS00086">
    <property type="entry name" value="CYTOCHROME_P450"/>
    <property type="match status" value="1"/>
</dbReference>
<keyword evidence="4 6" id="KW-0408">Iron</keyword>
<evidence type="ECO:0000313" key="8">
    <source>
        <dbReference type="EMBL" id="VBB31605.1"/>
    </source>
</evidence>
<evidence type="ECO:0000256" key="3">
    <source>
        <dbReference type="ARBA" id="ARBA00022617"/>
    </source>
</evidence>
<dbReference type="InterPro" id="IPR017972">
    <property type="entry name" value="Cyt_P450_CS"/>
</dbReference>
<keyword evidence="3 6" id="KW-0349">Heme</keyword>
<dbReference type="Gene3D" id="1.10.630.10">
    <property type="entry name" value="Cytochrome P450"/>
    <property type="match status" value="1"/>
</dbReference>
<dbReference type="Pfam" id="PF00067">
    <property type="entry name" value="p450"/>
    <property type="match status" value="1"/>
</dbReference>
<dbReference type="InterPro" id="IPR001128">
    <property type="entry name" value="Cyt_P450"/>
</dbReference>
<keyword evidence="5" id="KW-0503">Monooxygenase</keyword>
<accession>A0A498SID7</accession>
<dbReference type="CDD" id="cd20628">
    <property type="entry name" value="CYP4"/>
    <property type="match status" value="1"/>
</dbReference>
<dbReference type="STRING" id="6277.A0A498SID7"/>
<reference evidence="8 9" key="1">
    <citation type="submission" date="2018-08" db="EMBL/GenBank/DDBJ databases">
        <authorList>
            <person name="Laetsch R D."/>
            <person name="Stevens L."/>
            <person name="Kumar S."/>
            <person name="Blaxter L. M."/>
        </authorList>
    </citation>
    <scope>NUCLEOTIDE SEQUENCE [LARGE SCALE GENOMIC DNA]</scope>
</reference>
<evidence type="ECO:0008006" key="10">
    <source>
        <dbReference type="Google" id="ProtNLM"/>
    </source>
</evidence>
<gene>
    <name evidence="8" type="ORF">NAV_LOCUS6396</name>
</gene>
<name>A0A498SID7_ACAVI</name>
<dbReference type="SUPFAM" id="SSF48264">
    <property type="entry name" value="Cytochrome P450"/>
    <property type="match status" value="1"/>
</dbReference>
<sequence>MVRARIQEPNTLFFSPCTFPSPLYEPLQFRSHCNLMPHLPFICDLHQQLSNSGSTVILEAFEKLRSVLVRNDSSHSLGILIVRQLAPPTSSSVVYSNKQEYGCLFEDDCIRMDAEKIQQFVISARTFVKIYVTTLYKRWFLEDTTSNQPNILAVIILDGLVNDVRKLPYVKIYTGWPLHLVIADLIEQLGHSLREFCLLDGGTRLHVVPTWAIHIFLFCAVLFFFAIFMEWYIVRRKIPHKRCVTGIQLNASKKITYQLEAIFRKYAYKHDHGIVRLWFGLTPTLLLTRSPSAKVILENTALTIKTDDYEFLKQLTGDGLLAASGEKWFKARRMLTPTFHFNILHKYVEVFNEQSKILLEILNRHCDTNETFDVLPYLRCYGLDIIAETAMGVGINAQKSDFGYSCSMGLQSAEELMWAGITYPWYWFAPIRWLSGFTWRLKRSCDVYKRLTKKVIAAKKKEWESLDNQPSMENLSASGKKQLNFLDLLFSIRDQYNLTDEDICDQVNTFMSAGSNGVSAQIGFNLFALGHRQNYQEKAYEEIKRVLGETEHDITFDDIKELKYLYQCICETSRITPNVIAIGRKLHIDLDICGYTVPAGTICYVSLFAVMRDPKHYDNPEEYDPEHFAPEKVKNRDPFAYLPFSAGIRNCIGSKFAIFEMMVTLAHILRRYRVISMLPEAENRPIPGLSLKPSKGFPIRLERR</sequence>
<evidence type="ECO:0000256" key="7">
    <source>
        <dbReference type="SAM" id="Phobius"/>
    </source>
</evidence>
<keyword evidence="7" id="KW-0812">Transmembrane</keyword>
<organism evidence="8 9">
    <name type="scientific">Acanthocheilonema viteae</name>
    <name type="common">Filarial nematode worm</name>
    <name type="synonym">Dipetalonema viteae</name>
    <dbReference type="NCBI Taxonomy" id="6277"/>
    <lineage>
        <taxon>Eukaryota</taxon>
        <taxon>Metazoa</taxon>
        <taxon>Ecdysozoa</taxon>
        <taxon>Nematoda</taxon>
        <taxon>Chromadorea</taxon>
        <taxon>Rhabditida</taxon>
        <taxon>Spirurina</taxon>
        <taxon>Spiruromorpha</taxon>
        <taxon>Filarioidea</taxon>
        <taxon>Onchocercidae</taxon>
        <taxon>Acanthocheilonema</taxon>
    </lineage>
</organism>
<comment type="similarity">
    <text evidence="2">Belongs to the cytochrome P450 family.</text>
</comment>
<dbReference type="InterPro" id="IPR050196">
    <property type="entry name" value="Cytochrome_P450_Monoox"/>
</dbReference>
<dbReference type="AlphaFoldDB" id="A0A498SID7"/>
<dbReference type="InterPro" id="IPR002401">
    <property type="entry name" value="Cyt_P450_E_grp-I"/>
</dbReference>
<feature type="binding site" description="axial binding residue" evidence="6">
    <location>
        <position position="651"/>
    </location>
    <ligand>
        <name>heme</name>
        <dbReference type="ChEBI" id="CHEBI:30413"/>
    </ligand>
    <ligandPart>
        <name>Fe</name>
        <dbReference type="ChEBI" id="CHEBI:18248"/>
    </ligandPart>
</feature>
<keyword evidence="5" id="KW-0560">Oxidoreductase</keyword>
<feature type="transmembrane region" description="Helical" evidence="7">
    <location>
        <begin position="211"/>
        <end position="233"/>
    </location>
</feature>
<keyword evidence="6" id="KW-0479">Metal-binding</keyword>
<dbReference type="PANTHER" id="PTHR24291">
    <property type="entry name" value="CYTOCHROME P450 FAMILY 4"/>
    <property type="match status" value="1"/>
</dbReference>